<keyword evidence="9 15" id="KW-0012">Acyltransferase</keyword>
<dbReference type="EMBL" id="PZEV01000002">
    <property type="protein sequence ID" value="PTI52461.1"/>
    <property type="molecule type" value="Genomic_DNA"/>
</dbReference>
<dbReference type="InterPro" id="IPR003447">
    <property type="entry name" value="FEMABX"/>
</dbReference>
<evidence type="ECO:0000256" key="6">
    <source>
        <dbReference type="ARBA" id="ARBA00022679"/>
    </source>
</evidence>
<comment type="caution">
    <text evidence="15">The sequence shown here is derived from an EMBL/GenBank/DDBJ whole genome shotgun (WGS) entry which is preliminary data.</text>
</comment>
<dbReference type="EC" id="2.3.2.17" evidence="3"/>
<accession>A0A2T4Q3H0</accession>
<dbReference type="GO" id="GO:0005737">
    <property type="term" value="C:cytoplasm"/>
    <property type="evidence" value="ECO:0007669"/>
    <property type="project" value="UniProtKB-SubCell"/>
</dbReference>
<keyword evidence="5" id="KW-0963">Cytoplasm</keyword>
<dbReference type="PROSITE" id="PS51191">
    <property type="entry name" value="FEMABX"/>
    <property type="match status" value="1"/>
</dbReference>
<dbReference type="AlphaFoldDB" id="A0A2T4Q3H0"/>
<evidence type="ECO:0000256" key="10">
    <source>
        <dbReference type="ARBA" id="ARBA00023316"/>
    </source>
</evidence>
<dbReference type="PANTHER" id="PTHR36174:SF2">
    <property type="entry name" value="AMINOACYLTRANSFERASE FEMA"/>
    <property type="match status" value="1"/>
</dbReference>
<dbReference type="Pfam" id="PF02388">
    <property type="entry name" value="FemAB"/>
    <property type="match status" value="1"/>
</dbReference>
<dbReference type="RefSeq" id="WP_107532681.1">
    <property type="nucleotide sequence ID" value="NZ_PZEV01000002.1"/>
</dbReference>
<dbReference type="GO" id="GO:0016755">
    <property type="term" value="F:aminoacyltransferase activity"/>
    <property type="evidence" value="ECO:0007669"/>
    <property type="project" value="InterPro"/>
</dbReference>
<keyword evidence="6 15" id="KW-0808">Transferase</keyword>
<keyword evidence="8" id="KW-0573">Peptidoglycan synthesis</keyword>
<evidence type="ECO:0000256" key="9">
    <source>
        <dbReference type="ARBA" id="ARBA00023315"/>
    </source>
</evidence>
<dbReference type="Gene3D" id="3.40.630.30">
    <property type="match status" value="2"/>
</dbReference>
<keyword evidence="10" id="KW-0961">Cell wall biogenesis/degradation</keyword>
<dbReference type="SUPFAM" id="SSF46589">
    <property type="entry name" value="tRNA-binding arm"/>
    <property type="match status" value="1"/>
</dbReference>
<evidence type="ECO:0000256" key="4">
    <source>
        <dbReference type="ARBA" id="ARBA00016236"/>
    </source>
</evidence>
<comment type="subcellular location">
    <subcellularLocation>
        <location evidence="1">Cytoplasm</location>
    </subcellularLocation>
</comment>
<evidence type="ECO:0000313" key="16">
    <source>
        <dbReference type="Proteomes" id="UP000240717"/>
    </source>
</evidence>
<evidence type="ECO:0000256" key="14">
    <source>
        <dbReference type="SAM" id="MobiDB-lite"/>
    </source>
</evidence>
<evidence type="ECO:0000256" key="11">
    <source>
        <dbReference type="ARBA" id="ARBA00030706"/>
    </source>
</evidence>
<evidence type="ECO:0000256" key="2">
    <source>
        <dbReference type="ARBA" id="ARBA00009943"/>
    </source>
</evidence>
<reference evidence="15 16" key="1">
    <citation type="journal article" date="2016" name="Front. Microbiol.">
        <title>Comprehensive Phylogenetic Analysis of Bovine Non-aureus Staphylococci Species Based on Whole-Genome Sequencing.</title>
        <authorList>
            <person name="Naushad S."/>
            <person name="Barkema H.W."/>
            <person name="Luby C."/>
            <person name="Condas L.A."/>
            <person name="Nobrega D.B."/>
            <person name="Carson D.A."/>
            <person name="De Buck J."/>
        </authorList>
    </citation>
    <scope>NUCLEOTIDE SEQUENCE [LARGE SCALE GENOMIC DNA]</scope>
    <source>
        <strain evidence="15 16">SNUC 2993</strain>
    </source>
</reference>
<evidence type="ECO:0000256" key="13">
    <source>
        <dbReference type="ARBA" id="ARBA00047483"/>
    </source>
</evidence>
<dbReference type="InterPro" id="IPR050644">
    <property type="entry name" value="PG_Glycine_Bridge_Synth"/>
</dbReference>
<organism evidence="15 16">
    <name type="scientific">Staphylococcus warneri</name>
    <dbReference type="NCBI Taxonomy" id="1292"/>
    <lineage>
        <taxon>Bacteria</taxon>
        <taxon>Bacillati</taxon>
        <taxon>Bacillota</taxon>
        <taxon>Bacilli</taxon>
        <taxon>Bacillales</taxon>
        <taxon>Staphylococcaceae</taxon>
        <taxon>Staphylococcus</taxon>
    </lineage>
</organism>
<evidence type="ECO:0000256" key="7">
    <source>
        <dbReference type="ARBA" id="ARBA00022960"/>
    </source>
</evidence>
<dbReference type="GO" id="GO:0008360">
    <property type="term" value="P:regulation of cell shape"/>
    <property type="evidence" value="ECO:0007669"/>
    <property type="project" value="UniProtKB-KW"/>
</dbReference>
<dbReference type="GO" id="GO:0000166">
    <property type="term" value="F:nucleotide binding"/>
    <property type="evidence" value="ECO:0007669"/>
    <property type="project" value="InterPro"/>
</dbReference>
<gene>
    <name evidence="15" type="ORF">BU085_00780</name>
</gene>
<dbReference type="PANTHER" id="PTHR36174">
    <property type="entry name" value="LIPID II:GLYCINE GLYCYLTRANSFERASE"/>
    <property type="match status" value="1"/>
</dbReference>
<comment type="similarity">
    <text evidence="2">Belongs to the FemABX family.</text>
</comment>
<dbReference type="InterPro" id="IPR010978">
    <property type="entry name" value="tRNA-bd_arm"/>
</dbReference>
<dbReference type="GO" id="GO:0071555">
    <property type="term" value="P:cell wall organization"/>
    <property type="evidence" value="ECO:0007669"/>
    <property type="project" value="UniProtKB-KW"/>
</dbReference>
<dbReference type="STRING" id="1194526.A284_02390"/>
<sequence length="416" mass="49358">MKFVNLTSEEFGKFTSEHFSHYTQSSIHYDNRHEMRGDVHLVGVKNDKDEVIAACLLTESRTLKFFKYFYTHRGPVMDYNNLSLVHFFFKSLTSYLKKHHCLYVLVDPYILENLRNADGEILKSFDNRAVIKTMEDLGYKHQGYTVGYDMMSQIRWLSVLDLKGKSEDQLMKEMDYQTRRNIKKTYEMGVKVRTLSIDETGTFFDLFRMAEEKHGFKFRDQPYFEELQKTYGDNAMLKLAYIDLQEYLTTLEDKHKDLSKQLHDVETSLQENPNSKKNKTKHTQIKQQYDSNERKISQTKDEIAKEGQILNLAAAIYIYNDHEVYYLSSGSNPRYNPYMGAYRLQWEMIKFAKAHHIDRYNFYGITGDFSEDAEDYGVQRFKEGFNANVYEYIGDFVKPIKPLFYHVKELIENRKK</sequence>
<dbReference type="GO" id="GO:0009252">
    <property type="term" value="P:peptidoglycan biosynthetic process"/>
    <property type="evidence" value="ECO:0007669"/>
    <property type="project" value="UniProtKB-KW"/>
</dbReference>
<evidence type="ECO:0000256" key="5">
    <source>
        <dbReference type="ARBA" id="ARBA00022490"/>
    </source>
</evidence>
<feature type="region of interest" description="Disordered" evidence="14">
    <location>
        <begin position="266"/>
        <end position="297"/>
    </location>
</feature>
<evidence type="ECO:0000256" key="8">
    <source>
        <dbReference type="ARBA" id="ARBA00022984"/>
    </source>
</evidence>
<comment type="catalytic activity">
    <reaction evidence="13">
        <text>beta-D-GlcNAc-(1-&gt;4)-Mur2Ac(oyl-L-Ala-D-isoglutaminyl-L-Lys-(N(6)-Gly)-D-Ala-D-Ala)-di-trans,octa-cis-undecaprenyl diphosphate + 2 glycyl-tRNA(Gly) = MurNAc-L-Ala-D-isoglutaminyl-L-Lys-(N(6)-tri-Gly)-D-Ala-D-Ala-diphospho-di-trans,octa-cis-undecaprenyl-GlcNAc + 2 tRNA(Gly) + 2 H(+)</text>
        <dbReference type="Rhea" id="RHEA:30439"/>
        <dbReference type="Rhea" id="RHEA-COMP:9664"/>
        <dbReference type="Rhea" id="RHEA-COMP:9683"/>
        <dbReference type="ChEBI" id="CHEBI:15378"/>
        <dbReference type="ChEBI" id="CHEBI:62234"/>
        <dbReference type="ChEBI" id="CHEBI:62235"/>
        <dbReference type="ChEBI" id="CHEBI:78442"/>
        <dbReference type="ChEBI" id="CHEBI:78522"/>
        <dbReference type="EC" id="2.3.2.17"/>
    </reaction>
</comment>
<keyword evidence="7" id="KW-0133">Cell shape</keyword>
<dbReference type="SUPFAM" id="SSF55729">
    <property type="entry name" value="Acyl-CoA N-acyltransferases (Nat)"/>
    <property type="match status" value="2"/>
</dbReference>
<evidence type="ECO:0000256" key="1">
    <source>
        <dbReference type="ARBA" id="ARBA00004496"/>
    </source>
</evidence>
<dbReference type="Proteomes" id="UP000240717">
    <property type="component" value="Unassembled WGS sequence"/>
</dbReference>
<proteinExistence type="inferred from homology"/>
<evidence type="ECO:0000256" key="12">
    <source>
        <dbReference type="ARBA" id="ARBA00032233"/>
    </source>
</evidence>
<dbReference type="Gene3D" id="1.20.58.90">
    <property type="match status" value="1"/>
</dbReference>
<evidence type="ECO:0000256" key="3">
    <source>
        <dbReference type="ARBA" id="ARBA00012466"/>
    </source>
</evidence>
<dbReference type="InterPro" id="IPR016181">
    <property type="entry name" value="Acyl_CoA_acyltransferase"/>
</dbReference>
<name>A0A2T4Q3H0_STAWA</name>
<protein>
    <recommendedName>
        <fullName evidence="4">Aminoacyltransferase FemA</fullName>
        <ecNumber evidence="3">2.3.2.17</ecNumber>
    </recommendedName>
    <alternativeName>
        <fullName evidence="12">Factor essential for expression of methicillin resistance A</fullName>
    </alternativeName>
    <alternativeName>
        <fullName evidence="11">N-acetylmuramoyl-L-alanyl-D-glutamyl-L-lysyl-(N6-glycyl)-D-alanyl-D-alanine-diphosphoundecaprenyl-N-acetylglucosamine:glycine glycyltransferase</fullName>
    </alternativeName>
</protein>
<evidence type="ECO:0000313" key="15">
    <source>
        <dbReference type="EMBL" id="PTI52461.1"/>
    </source>
</evidence>